<gene>
    <name evidence="1" type="ORF">STAS_03734</name>
</gene>
<dbReference type="Proteomes" id="UP000325081">
    <property type="component" value="Unassembled WGS sequence"/>
</dbReference>
<organism evidence="1 2">
    <name type="scientific">Striga asiatica</name>
    <name type="common">Asiatic witchweed</name>
    <name type="synonym">Buchnera asiatica</name>
    <dbReference type="NCBI Taxonomy" id="4170"/>
    <lineage>
        <taxon>Eukaryota</taxon>
        <taxon>Viridiplantae</taxon>
        <taxon>Streptophyta</taxon>
        <taxon>Embryophyta</taxon>
        <taxon>Tracheophyta</taxon>
        <taxon>Spermatophyta</taxon>
        <taxon>Magnoliopsida</taxon>
        <taxon>eudicotyledons</taxon>
        <taxon>Gunneridae</taxon>
        <taxon>Pentapetalae</taxon>
        <taxon>asterids</taxon>
        <taxon>lamiids</taxon>
        <taxon>Lamiales</taxon>
        <taxon>Orobanchaceae</taxon>
        <taxon>Buchnereae</taxon>
        <taxon>Striga</taxon>
    </lineage>
</organism>
<name>A0A5A7P4Z8_STRAF</name>
<dbReference type="AlphaFoldDB" id="A0A5A7P4Z8"/>
<dbReference type="GO" id="GO:0003677">
    <property type="term" value="F:DNA binding"/>
    <property type="evidence" value="ECO:0007669"/>
    <property type="project" value="UniProtKB-KW"/>
</dbReference>
<dbReference type="EMBL" id="BKCP01002224">
    <property type="protein sequence ID" value="GER27975.1"/>
    <property type="molecule type" value="Genomic_DNA"/>
</dbReference>
<keyword evidence="2" id="KW-1185">Reference proteome</keyword>
<evidence type="ECO:0000313" key="1">
    <source>
        <dbReference type="EMBL" id="GER27975.1"/>
    </source>
</evidence>
<proteinExistence type="predicted"/>
<keyword evidence="1" id="KW-0238">DNA-binding</keyword>
<accession>A0A5A7P4Z8</accession>
<comment type="caution">
    <text evidence="1">The sequence shown here is derived from an EMBL/GenBank/DDBJ whole genome shotgun (WGS) entry which is preliminary data.</text>
</comment>
<evidence type="ECO:0000313" key="2">
    <source>
        <dbReference type="Proteomes" id="UP000325081"/>
    </source>
</evidence>
<sequence>MLRAVFRSPDFVRSLSCELSSSMLISEESWRLGVVGSLRRSSGIRVPKMSTWAKHEFEYNLLVIDGLSDNAILVSYHISSRTIFVEDYSTAVLKRIQAVSQKLPEKSTCSHSTSTGRFINPRIHQIEKPVPLARLEISIFRRFPEFGKEKGLSENSLSILNVRVEPFV</sequence>
<keyword evidence="1" id="KW-0371">Homeobox</keyword>
<reference evidence="2" key="1">
    <citation type="journal article" date="2019" name="Curr. Biol.">
        <title>Genome Sequence of Striga asiatica Provides Insight into the Evolution of Plant Parasitism.</title>
        <authorList>
            <person name="Yoshida S."/>
            <person name="Kim S."/>
            <person name="Wafula E.K."/>
            <person name="Tanskanen J."/>
            <person name="Kim Y.M."/>
            <person name="Honaas L."/>
            <person name="Yang Z."/>
            <person name="Spallek T."/>
            <person name="Conn C.E."/>
            <person name="Ichihashi Y."/>
            <person name="Cheong K."/>
            <person name="Cui S."/>
            <person name="Der J.P."/>
            <person name="Gundlach H."/>
            <person name="Jiao Y."/>
            <person name="Hori C."/>
            <person name="Ishida J.K."/>
            <person name="Kasahara H."/>
            <person name="Kiba T."/>
            <person name="Kim M.S."/>
            <person name="Koo N."/>
            <person name="Laohavisit A."/>
            <person name="Lee Y.H."/>
            <person name="Lumba S."/>
            <person name="McCourt P."/>
            <person name="Mortimer J.C."/>
            <person name="Mutuku J.M."/>
            <person name="Nomura T."/>
            <person name="Sasaki-Sekimoto Y."/>
            <person name="Seto Y."/>
            <person name="Wang Y."/>
            <person name="Wakatake T."/>
            <person name="Sakakibara H."/>
            <person name="Demura T."/>
            <person name="Yamaguchi S."/>
            <person name="Yoneyama K."/>
            <person name="Manabe R.I."/>
            <person name="Nelson D.C."/>
            <person name="Schulman A.H."/>
            <person name="Timko M.P."/>
            <person name="dePamphilis C.W."/>
            <person name="Choi D."/>
            <person name="Shirasu K."/>
        </authorList>
    </citation>
    <scope>NUCLEOTIDE SEQUENCE [LARGE SCALE GENOMIC DNA]</scope>
    <source>
        <strain evidence="2">cv. UVA1</strain>
    </source>
</reference>
<protein>
    <submittedName>
        <fullName evidence="1">BEL1-like homeodomain 10</fullName>
    </submittedName>
</protein>